<keyword evidence="2" id="KW-1185">Reference proteome</keyword>
<reference evidence="1" key="1">
    <citation type="submission" date="2024-12" db="EMBL/GenBank/DDBJ databases">
        <authorList>
            <person name="Wu N."/>
        </authorList>
    </citation>
    <scope>NUCLEOTIDE SEQUENCE</scope>
    <source>
        <strain evidence="1">P15</strain>
    </source>
</reference>
<dbReference type="EMBL" id="JBJURJ010000024">
    <property type="protein sequence ID" value="MFM9331982.1"/>
    <property type="molecule type" value="Genomic_DNA"/>
</dbReference>
<gene>
    <name evidence="1" type="ORF">ACI1P1_27160</name>
</gene>
<proteinExistence type="predicted"/>
<organism evidence="1 2">
    <name type="scientific">Paenibacillus mesotrionivorans</name>
    <dbReference type="NCBI Taxonomy" id="3160968"/>
    <lineage>
        <taxon>Bacteria</taxon>
        <taxon>Bacillati</taxon>
        <taxon>Bacillota</taxon>
        <taxon>Bacilli</taxon>
        <taxon>Bacillales</taxon>
        <taxon>Paenibacillaceae</taxon>
        <taxon>Paenibacillus</taxon>
    </lineage>
</organism>
<comment type="caution">
    <text evidence="1">The sequence shown here is derived from an EMBL/GenBank/DDBJ whole genome shotgun (WGS) entry which is preliminary data.</text>
</comment>
<sequence>MPLISVHSVSYDHPHLHQLIRNLDEELLERYPPEEIFTLDFSDPHVQEISFAVAYLGDMPIGCGAIRPLEGEEAELKRFFVERPHRGSGAAALILRHLEENALKDGYRIIKLETGPEQPESLRFYAKNGYYEIPRFGPYTECHSSMCFEKRLQPASA</sequence>
<protein>
    <submittedName>
        <fullName evidence="1">GNAT family N-acetyltransferase</fullName>
    </submittedName>
</protein>
<name>A0ACC7P9C3_9BACL</name>
<dbReference type="Proteomes" id="UP001631969">
    <property type="component" value="Unassembled WGS sequence"/>
</dbReference>
<evidence type="ECO:0000313" key="2">
    <source>
        <dbReference type="Proteomes" id="UP001631969"/>
    </source>
</evidence>
<evidence type="ECO:0000313" key="1">
    <source>
        <dbReference type="EMBL" id="MFM9331982.1"/>
    </source>
</evidence>
<accession>A0ACC7P9C3</accession>